<keyword evidence="1" id="KW-0472">Membrane</keyword>
<name>A0A494ZSJ6_9BACI</name>
<dbReference type="Gene3D" id="2.170.120.40">
    <property type="entry name" value="YbbR-like domain"/>
    <property type="match status" value="2"/>
</dbReference>
<dbReference type="EMBL" id="RBZP01000026">
    <property type="protein sequence ID" value="RKQ29057.1"/>
    <property type="molecule type" value="Genomic_DNA"/>
</dbReference>
<accession>A0A494ZSJ6</accession>
<reference evidence="2 3" key="1">
    <citation type="journal article" date="2016" name="Int. J. Syst. Evol. Microbiol.">
        <title>Oceanobacillus halophilus sp. nov., a novel moderately halophilic bacterium from a hypersaline lake.</title>
        <authorList>
            <person name="Amoozegar M.A."/>
            <person name="Bagheri M."/>
            <person name="Makhdoumi A."/>
            <person name="Nikou M.M."/>
            <person name="Fazeli S.A.S."/>
            <person name="Schumann P."/>
            <person name="Sproer C."/>
            <person name="Sanchez-Porro C."/>
            <person name="Ventosa A."/>
        </authorList>
    </citation>
    <scope>NUCLEOTIDE SEQUENCE [LARGE SCALE GENOMIC DNA]</scope>
    <source>
        <strain evidence="2 3">DSM 23996</strain>
    </source>
</reference>
<dbReference type="RefSeq" id="WP_121206004.1">
    <property type="nucleotide sequence ID" value="NZ_RBZP01000026.1"/>
</dbReference>
<proteinExistence type="predicted"/>
<keyword evidence="3" id="KW-1185">Reference proteome</keyword>
<keyword evidence="1" id="KW-0812">Transmembrane</keyword>
<dbReference type="PANTHER" id="PTHR37804">
    <property type="entry name" value="CDAA REGULATORY PROTEIN CDAR"/>
    <property type="match status" value="1"/>
</dbReference>
<evidence type="ECO:0000313" key="2">
    <source>
        <dbReference type="EMBL" id="RKQ29057.1"/>
    </source>
</evidence>
<evidence type="ECO:0000313" key="3">
    <source>
        <dbReference type="Proteomes" id="UP000269301"/>
    </source>
</evidence>
<dbReference type="PANTHER" id="PTHR37804:SF1">
    <property type="entry name" value="CDAA REGULATORY PROTEIN CDAR"/>
    <property type="match status" value="1"/>
</dbReference>
<evidence type="ECO:0000256" key="1">
    <source>
        <dbReference type="SAM" id="Phobius"/>
    </source>
</evidence>
<feature type="transmembrane region" description="Helical" evidence="1">
    <location>
        <begin position="9"/>
        <end position="26"/>
    </location>
</feature>
<dbReference type="InterPro" id="IPR053154">
    <property type="entry name" value="c-di-AMP_regulator"/>
</dbReference>
<dbReference type="AlphaFoldDB" id="A0A494ZSJ6"/>
<sequence>MDNWFKSKWFVRFAALAFAIVLYIFVETSVSTSQTESTFPGNNRETQTLDDVPVEIRIDDEKFVVSGVPEFITVSLEGPPNYLRPIVLQRNFDVYVDLQGLEEGEHTVEIQHNISNQLEVFIEPKTIDIYIEERASEQFPVSVDFINQDQMPDGYELGNYEVNPTEIAITSSRSIIERIGVVKVFVDVAELEESINNREVPVNVYDSQGNELDVNIVPERVEVSAEINNPSKTVSVNVPTTGEVPEGYSLLSISANVEEVEVFATSDILSTINSVSTEEIDLSEVTESGTMEVPLSLPEGVNVPEVETIEVALEVEESMTLEEMEIEVEGIEDGQALRFIQPEAETMSVTVVGNQSEVDNLTTDDIRVFINAIGIETGQHNLPVEVEMDNDSEDISISTEYDEVTIVIE</sequence>
<evidence type="ECO:0008006" key="4">
    <source>
        <dbReference type="Google" id="ProtNLM"/>
    </source>
</evidence>
<dbReference type="Proteomes" id="UP000269301">
    <property type="component" value="Unassembled WGS sequence"/>
</dbReference>
<comment type="caution">
    <text evidence="2">The sequence shown here is derived from an EMBL/GenBank/DDBJ whole genome shotgun (WGS) entry which is preliminary data.</text>
</comment>
<dbReference type="OrthoDB" id="2960905at2"/>
<organism evidence="2 3">
    <name type="scientific">Oceanobacillus halophilus</name>
    <dbReference type="NCBI Taxonomy" id="930130"/>
    <lineage>
        <taxon>Bacteria</taxon>
        <taxon>Bacillati</taxon>
        <taxon>Bacillota</taxon>
        <taxon>Bacilli</taxon>
        <taxon>Bacillales</taxon>
        <taxon>Bacillaceae</taxon>
        <taxon>Oceanobacillus</taxon>
    </lineage>
</organism>
<keyword evidence="1" id="KW-1133">Transmembrane helix</keyword>
<dbReference type="InterPro" id="IPR012505">
    <property type="entry name" value="YbbR"/>
</dbReference>
<protein>
    <recommendedName>
        <fullName evidence="4">YbbR-like domain-containing protein</fullName>
    </recommendedName>
</protein>
<dbReference type="Gene3D" id="2.170.120.30">
    <property type="match status" value="2"/>
</dbReference>
<gene>
    <name evidence="2" type="ORF">D8M06_18195</name>
</gene>
<dbReference type="Pfam" id="PF07949">
    <property type="entry name" value="YbbR"/>
    <property type="match status" value="3"/>
</dbReference>